<evidence type="ECO:0000313" key="2">
    <source>
        <dbReference type="EMBL" id="KYH34794.1"/>
    </source>
</evidence>
<feature type="domain" description="Anti-sigma-28 factor FlgM C-terminal" evidence="1">
    <location>
        <begin position="32"/>
        <end position="83"/>
    </location>
</feature>
<name>A0A151B4F0_9CLOT</name>
<evidence type="ECO:0000313" key="3">
    <source>
        <dbReference type="Proteomes" id="UP000075531"/>
    </source>
</evidence>
<dbReference type="OrthoDB" id="2112800at2"/>
<dbReference type="EMBL" id="LTBA01000010">
    <property type="protein sequence ID" value="KYH34794.1"/>
    <property type="molecule type" value="Genomic_DNA"/>
</dbReference>
<dbReference type="InterPro" id="IPR031316">
    <property type="entry name" value="FlgM_C"/>
</dbReference>
<dbReference type="AlphaFoldDB" id="A0A151B4F0"/>
<dbReference type="STRING" id="1121338.CLTEP_12590"/>
<dbReference type="InterPro" id="IPR035890">
    <property type="entry name" value="Anti-sigma-28_factor_FlgM_sf"/>
</dbReference>
<protein>
    <recommendedName>
        <fullName evidence="1">Anti-sigma-28 factor FlgM C-terminal domain-containing protein</fullName>
    </recommendedName>
</protein>
<sequence>MNIDRISANKVMSIYGKSKRVNVKKVDEQKRDTLEISSLGRAMSDYVLNMKSIHSDENVKKIRTEVKNGTYNRNSKLVAKKMFDIMQGNEI</sequence>
<dbReference type="Pfam" id="PF04316">
    <property type="entry name" value="FlgM"/>
    <property type="match status" value="1"/>
</dbReference>
<proteinExistence type="predicted"/>
<reference evidence="2 3" key="1">
    <citation type="submission" date="2016-02" db="EMBL/GenBank/DDBJ databases">
        <title>Genome sequence of Clostridium tepidiprofundi DSM 19306.</title>
        <authorList>
            <person name="Poehlein A."/>
            <person name="Daniel R."/>
        </authorList>
    </citation>
    <scope>NUCLEOTIDE SEQUENCE [LARGE SCALE GENOMIC DNA]</scope>
    <source>
        <strain evidence="2 3">DSM 19306</strain>
    </source>
</reference>
<dbReference type="Proteomes" id="UP000075531">
    <property type="component" value="Unassembled WGS sequence"/>
</dbReference>
<gene>
    <name evidence="2" type="ORF">CLTEP_12590</name>
</gene>
<dbReference type="RefSeq" id="WP_066824239.1">
    <property type="nucleotide sequence ID" value="NZ_LTBA01000010.1"/>
</dbReference>
<comment type="caution">
    <text evidence="2">The sequence shown here is derived from an EMBL/GenBank/DDBJ whole genome shotgun (WGS) entry which is preliminary data.</text>
</comment>
<dbReference type="SUPFAM" id="SSF101498">
    <property type="entry name" value="Anti-sigma factor FlgM"/>
    <property type="match status" value="1"/>
</dbReference>
<keyword evidence="3" id="KW-1185">Reference proteome</keyword>
<organism evidence="2 3">
    <name type="scientific">Clostridium tepidiprofundi DSM 19306</name>
    <dbReference type="NCBI Taxonomy" id="1121338"/>
    <lineage>
        <taxon>Bacteria</taxon>
        <taxon>Bacillati</taxon>
        <taxon>Bacillota</taxon>
        <taxon>Clostridia</taxon>
        <taxon>Eubacteriales</taxon>
        <taxon>Clostridiaceae</taxon>
        <taxon>Clostridium</taxon>
    </lineage>
</organism>
<accession>A0A151B4F0</accession>
<dbReference type="PATRIC" id="fig|1121338.3.peg.1295"/>
<evidence type="ECO:0000259" key="1">
    <source>
        <dbReference type="Pfam" id="PF04316"/>
    </source>
</evidence>